<organism evidence="3 4">
    <name type="scientific">Mycena chlorophos</name>
    <name type="common">Agaric fungus</name>
    <name type="synonym">Agaricus chlorophos</name>
    <dbReference type="NCBI Taxonomy" id="658473"/>
    <lineage>
        <taxon>Eukaryota</taxon>
        <taxon>Fungi</taxon>
        <taxon>Dikarya</taxon>
        <taxon>Basidiomycota</taxon>
        <taxon>Agaricomycotina</taxon>
        <taxon>Agaricomycetes</taxon>
        <taxon>Agaricomycetidae</taxon>
        <taxon>Agaricales</taxon>
        <taxon>Marasmiineae</taxon>
        <taxon>Mycenaceae</taxon>
        <taxon>Mycena</taxon>
    </lineage>
</organism>
<keyword evidence="2" id="KW-1133">Transmembrane helix</keyword>
<keyword evidence="2" id="KW-0472">Membrane</keyword>
<dbReference type="EMBL" id="JACAZE010000012">
    <property type="protein sequence ID" value="KAF7302541.1"/>
    <property type="molecule type" value="Genomic_DNA"/>
</dbReference>
<evidence type="ECO:0000256" key="2">
    <source>
        <dbReference type="SAM" id="Phobius"/>
    </source>
</evidence>
<dbReference type="PANTHER" id="PTHR20961:SF38">
    <property type="entry name" value="PROTEIN O-LINKED-MANNOSE BETA-1,4-N-ACETYLGLUCOSAMINYLTRANSFERASE 2"/>
    <property type="match status" value="1"/>
</dbReference>
<evidence type="ECO:0000256" key="1">
    <source>
        <dbReference type="SAM" id="MobiDB-lite"/>
    </source>
</evidence>
<keyword evidence="2" id="KW-0812">Transmembrane</keyword>
<keyword evidence="4" id="KW-1185">Reference proteome</keyword>
<feature type="transmembrane region" description="Helical" evidence="2">
    <location>
        <begin position="41"/>
        <end position="59"/>
    </location>
</feature>
<evidence type="ECO:0008006" key="5">
    <source>
        <dbReference type="Google" id="ProtNLM"/>
    </source>
</evidence>
<reference evidence="3" key="1">
    <citation type="submission" date="2020-05" db="EMBL/GenBank/DDBJ databases">
        <title>Mycena genomes resolve the evolution of fungal bioluminescence.</title>
        <authorList>
            <person name="Tsai I.J."/>
        </authorList>
    </citation>
    <scope>NUCLEOTIDE SEQUENCE</scope>
    <source>
        <strain evidence="3">110903Hualien_Pintung</strain>
    </source>
</reference>
<protein>
    <recommendedName>
        <fullName evidence="5">Glycosyltransferase family 61 protein</fullName>
    </recommendedName>
</protein>
<feature type="region of interest" description="Disordered" evidence="1">
    <location>
        <begin position="1"/>
        <end position="22"/>
    </location>
</feature>
<dbReference type="GO" id="GO:0016757">
    <property type="term" value="F:glycosyltransferase activity"/>
    <property type="evidence" value="ECO:0007669"/>
    <property type="project" value="InterPro"/>
</dbReference>
<dbReference type="OrthoDB" id="546212at2759"/>
<dbReference type="AlphaFoldDB" id="A0A8H6SNC1"/>
<dbReference type="PANTHER" id="PTHR20961">
    <property type="entry name" value="GLYCOSYLTRANSFERASE"/>
    <property type="match status" value="1"/>
</dbReference>
<accession>A0A8H6SNC1</accession>
<proteinExistence type="predicted"/>
<comment type="caution">
    <text evidence="3">The sequence shown here is derived from an EMBL/GenBank/DDBJ whole genome shotgun (WGS) entry which is preliminary data.</text>
</comment>
<evidence type="ECO:0000313" key="4">
    <source>
        <dbReference type="Proteomes" id="UP000613580"/>
    </source>
</evidence>
<name>A0A8H6SNC1_MYCCL</name>
<gene>
    <name evidence="3" type="ORF">HMN09_00888500</name>
</gene>
<sequence>MSANYSPLPSTPNGYPPPQTTHAILSRLSPTTAPPTRIRRLFISLAVVGLSGILLLYIFHSPSSFTSSLGKTVSSVWSSGRLPFTGTNDGGYSEADVDDPSSPWFRDPHPALHARLFLARAQAEIRARGLDTCDGKLSGKMVDGYIDAALQYCEPVGANQNTSVTCFPVRANGSPNAWWPYTQSFCASKNIMHNPGWGSGNVHDRGGFVGECAITQAGKDLKSAMGRENFLGTEFAEASANAPPRCGETITHPVLFVPRQDRWNPFHVGEDLVTTFLALSIFSRHSAPSPSSLWTDMPATYGTNDAKFAQLRTQLETELQSTAGLQLVFQDDYLPTQSLFAPLYDRIGAWTARRQAADALGADGAQTCFTNAMHSVGAGASLLSGTGVGRPFTCASELVWGASLWLRWTWGLERTVPGGAYVAKRDLEARAPIPHSTYGGGEPLQVLFLSREKFDKYTQHVKAKLSPWQEARHIVNEHELVLGLRKGLSELCRTTTAISGSTPSEHTVGDIDCTFTDADLLPGSWGLPMHKREAEALGLVKENAPAPPLPVAAEYGKYPDPDRRRPRWMSRESAEIEERAATGGRALRFATLDPTTEALPAQLGMVGRADVVVSVHAGALGLTLFIPTGRSSVVELIPTGAYGNNHFHNMAHMMGNEYVSVNVARKVDVLAVVKEVQNVVRRRLNAL</sequence>
<dbReference type="Proteomes" id="UP000613580">
    <property type="component" value="Unassembled WGS sequence"/>
</dbReference>
<feature type="compositionally biased region" description="Polar residues" evidence="1">
    <location>
        <begin position="1"/>
        <end position="13"/>
    </location>
</feature>
<evidence type="ECO:0000313" key="3">
    <source>
        <dbReference type="EMBL" id="KAF7302541.1"/>
    </source>
</evidence>
<dbReference type="InterPro" id="IPR007657">
    <property type="entry name" value="Glycosyltransferase_61"/>
</dbReference>